<comment type="caution">
    <text evidence="2">The sequence shown here is derived from an EMBL/GenBank/DDBJ whole genome shotgun (WGS) entry which is preliminary data.</text>
</comment>
<feature type="domain" description="PPM-type phosphatase" evidence="1">
    <location>
        <begin position="12"/>
        <end position="217"/>
    </location>
</feature>
<reference evidence="2 3" key="1">
    <citation type="submission" date="2018-03" db="EMBL/GenBank/DDBJ databases">
        <title>Genomic Encyclopedia of Archaeal and Bacterial Type Strains, Phase II (KMG-II): from individual species to whole genera.</title>
        <authorList>
            <person name="Goeker M."/>
        </authorList>
    </citation>
    <scope>NUCLEOTIDE SEQUENCE [LARGE SCALE GENOMIC DNA]</scope>
    <source>
        <strain evidence="2 3">DSM 43146</strain>
    </source>
</reference>
<proteinExistence type="predicted"/>
<keyword evidence="3" id="KW-1185">Reference proteome</keyword>
<organism evidence="2 3">
    <name type="scientific">Actinoplanes italicus</name>
    <dbReference type="NCBI Taxonomy" id="113567"/>
    <lineage>
        <taxon>Bacteria</taxon>
        <taxon>Bacillati</taxon>
        <taxon>Actinomycetota</taxon>
        <taxon>Actinomycetes</taxon>
        <taxon>Micromonosporales</taxon>
        <taxon>Micromonosporaceae</taxon>
        <taxon>Actinoplanes</taxon>
    </lineage>
</organism>
<dbReference type="Proteomes" id="UP000239415">
    <property type="component" value="Unassembled WGS sequence"/>
</dbReference>
<gene>
    <name evidence="2" type="ORF">CLV67_13181</name>
</gene>
<dbReference type="RefSeq" id="WP_106330222.1">
    <property type="nucleotide sequence ID" value="NZ_BOMO01000127.1"/>
</dbReference>
<dbReference type="OrthoDB" id="3190646at2"/>
<dbReference type="InterPro" id="IPR001932">
    <property type="entry name" value="PPM-type_phosphatase-like_dom"/>
</dbReference>
<accession>A0A2T0JV18</accession>
<sequence length="252" mass="26987">MDVTFATEATPGRPNEDHLIATASFVIVIDGVTVPAGVRTGCVHDVPWLVRNLTDLLVAGLSDDEHATLRAVTADAIRGLRRRHEATCDLSNPDSPSATLAMLRLRGGDLDYLVLCDSSVVLERHDGYEVVTDDRTARLPAYDIASVARLRNAPGGFWVASTDPRAADEALAGTVPVGQVRRAVVLSDGAARYVERFGHTWADLFGLAERDGPRAVLKGVREAESAVASGQRIRGKQFDDATLALCIFEASA</sequence>
<dbReference type="SUPFAM" id="SSF81606">
    <property type="entry name" value="PP2C-like"/>
    <property type="match status" value="1"/>
</dbReference>
<protein>
    <submittedName>
        <fullName evidence="2">Protein phosphatase 2C-like protein</fullName>
    </submittedName>
</protein>
<evidence type="ECO:0000259" key="1">
    <source>
        <dbReference type="Pfam" id="PF13672"/>
    </source>
</evidence>
<dbReference type="InterPro" id="IPR036457">
    <property type="entry name" value="PPM-type-like_dom_sf"/>
</dbReference>
<evidence type="ECO:0000313" key="2">
    <source>
        <dbReference type="EMBL" id="PRX11505.1"/>
    </source>
</evidence>
<dbReference type="Pfam" id="PF13672">
    <property type="entry name" value="PP2C_2"/>
    <property type="match status" value="1"/>
</dbReference>
<dbReference type="EMBL" id="PVMZ01000031">
    <property type="protein sequence ID" value="PRX11505.1"/>
    <property type="molecule type" value="Genomic_DNA"/>
</dbReference>
<evidence type="ECO:0000313" key="3">
    <source>
        <dbReference type="Proteomes" id="UP000239415"/>
    </source>
</evidence>
<dbReference type="Gene3D" id="3.60.40.10">
    <property type="entry name" value="PPM-type phosphatase domain"/>
    <property type="match status" value="1"/>
</dbReference>
<name>A0A2T0JV18_9ACTN</name>
<dbReference type="AlphaFoldDB" id="A0A2T0JV18"/>